<dbReference type="InterPro" id="IPR025050">
    <property type="entry name" value="TraL_transposon"/>
</dbReference>
<evidence type="ECO:0000313" key="2">
    <source>
        <dbReference type="Proteomes" id="UP000431575"/>
    </source>
</evidence>
<protein>
    <submittedName>
        <fullName evidence="1">DUF3989 domain-containing protein</fullName>
    </submittedName>
</protein>
<evidence type="ECO:0000313" key="1">
    <source>
        <dbReference type="EMBL" id="KAB4242757.1"/>
    </source>
</evidence>
<organism evidence="1 2">
    <name type="scientific">Bacteroides uniformis</name>
    <dbReference type="NCBI Taxonomy" id="820"/>
    <lineage>
        <taxon>Bacteria</taxon>
        <taxon>Pseudomonadati</taxon>
        <taxon>Bacteroidota</taxon>
        <taxon>Bacteroidia</taxon>
        <taxon>Bacteroidales</taxon>
        <taxon>Bacteroidaceae</taxon>
        <taxon>Bacteroides</taxon>
    </lineage>
</organism>
<accession>A0A4Q5E9J3</accession>
<dbReference type="RefSeq" id="WP_117595889.1">
    <property type="nucleotide sequence ID" value="NZ_RCXX01000006.1"/>
</dbReference>
<dbReference type="Pfam" id="PF13150">
    <property type="entry name" value="TraL_transposon"/>
    <property type="match status" value="1"/>
</dbReference>
<name>A0A4Q5E9J3_BACUN</name>
<reference evidence="1 2" key="1">
    <citation type="journal article" date="2019" name="Nat. Med.">
        <title>A library of human gut bacterial isolates paired with longitudinal multiomics data enables mechanistic microbiome research.</title>
        <authorList>
            <person name="Poyet M."/>
            <person name="Groussin M."/>
            <person name="Gibbons S.M."/>
            <person name="Avila-Pacheco J."/>
            <person name="Jiang X."/>
            <person name="Kearney S.M."/>
            <person name="Perrotta A.R."/>
            <person name="Berdy B."/>
            <person name="Zhao S."/>
            <person name="Lieberman T.D."/>
            <person name="Swanson P.K."/>
            <person name="Smith M."/>
            <person name="Roesemann S."/>
            <person name="Alexander J.E."/>
            <person name="Rich S.A."/>
            <person name="Livny J."/>
            <person name="Vlamakis H."/>
            <person name="Clish C."/>
            <person name="Bullock K."/>
            <person name="Deik A."/>
            <person name="Scott J."/>
            <person name="Pierce K.A."/>
            <person name="Xavier R.J."/>
            <person name="Alm E.J."/>
        </authorList>
    </citation>
    <scope>NUCLEOTIDE SEQUENCE [LARGE SCALE GENOMIC DNA]</scope>
    <source>
        <strain evidence="1 2">BIOML-A6</strain>
    </source>
</reference>
<dbReference type="AlphaFoldDB" id="A0A4Q5E9J3"/>
<dbReference type="Proteomes" id="UP000431575">
    <property type="component" value="Unassembled WGS sequence"/>
</dbReference>
<gene>
    <name evidence="1" type="ORF">GAP41_09135</name>
</gene>
<comment type="caution">
    <text evidence="1">The sequence shown here is derived from an EMBL/GenBank/DDBJ whole genome shotgun (WGS) entry which is preliminary data.</text>
</comment>
<dbReference type="EMBL" id="WCTM01000005">
    <property type="protein sequence ID" value="KAB4242757.1"/>
    <property type="molecule type" value="Genomic_DNA"/>
</dbReference>
<proteinExistence type="predicted"/>
<sequence length="104" mass="12011">MKRKSIRKSAWGAYWKLHDKKKMWVARLKGYLDGLPPKTRSRIVLAMFAIFAALALHTFGKAVHDIGRNDGRRMRIDHAGQVELSVKPDKNNSFTPYYNMYGTD</sequence>